<dbReference type="Proteomes" id="UP000178323">
    <property type="component" value="Unassembled WGS sequence"/>
</dbReference>
<comment type="caution">
    <text evidence="2">The sequence shown here is derived from an EMBL/GenBank/DDBJ whole genome shotgun (WGS) entry which is preliminary data.</text>
</comment>
<organism evidence="2 3">
    <name type="scientific">Candidatus Falkowbacteria bacterium RBG_13_39_14</name>
    <dbReference type="NCBI Taxonomy" id="1797985"/>
    <lineage>
        <taxon>Bacteria</taxon>
        <taxon>Candidatus Falkowiibacteriota</taxon>
    </lineage>
</organism>
<dbReference type="STRING" id="1797985.A2Y83_03140"/>
<gene>
    <name evidence="2" type="ORF">A2Y83_03140</name>
</gene>
<evidence type="ECO:0000256" key="1">
    <source>
        <dbReference type="SAM" id="Coils"/>
    </source>
</evidence>
<evidence type="ECO:0000313" key="3">
    <source>
        <dbReference type="Proteomes" id="UP000178323"/>
    </source>
</evidence>
<dbReference type="AlphaFoldDB" id="A0A1F5S8C6"/>
<reference evidence="2 3" key="1">
    <citation type="journal article" date="2016" name="Nat. Commun.">
        <title>Thousands of microbial genomes shed light on interconnected biogeochemical processes in an aquifer system.</title>
        <authorList>
            <person name="Anantharaman K."/>
            <person name="Brown C.T."/>
            <person name="Hug L.A."/>
            <person name="Sharon I."/>
            <person name="Castelle C.J."/>
            <person name="Probst A.J."/>
            <person name="Thomas B.C."/>
            <person name="Singh A."/>
            <person name="Wilkins M.J."/>
            <person name="Karaoz U."/>
            <person name="Brodie E.L."/>
            <person name="Williams K.H."/>
            <person name="Hubbard S.S."/>
            <person name="Banfield J.F."/>
        </authorList>
    </citation>
    <scope>NUCLEOTIDE SEQUENCE [LARGE SCALE GENOMIC DNA]</scope>
</reference>
<protein>
    <submittedName>
        <fullName evidence="2">Uncharacterized protein</fullName>
    </submittedName>
</protein>
<sequence length="130" mass="14714">MRGIKNRIINWISERPTLVVLICIPLLPLSILGDKIKKMAALRGLSLEQEALLKRIVKKQSALNSIGRGLSDDEDYTRANMLSSSFGTEVLARQVEREKQEKEEIKKLIAEARQAGISEKKIRLVVDENF</sequence>
<evidence type="ECO:0000313" key="2">
    <source>
        <dbReference type="EMBL" id="OGF22693.1"/>
    </source>
</evidence>
<dbReference type="EMBL" id="MFFS01000016">
    <property type="protein sequence ID" value="OGF22693.1"/>
    <property type="molecule type" value="Genomic_DNA"/>
</dbReference>
<name>A0A1F5S8C6_9BACT</name>
<proteinExistence type="predicted"/>
<accession>A0A1F5S8C6</accession>
<feature type="coiled-coil region" evidence="1">
    <location>
        <begin position="88"/>
        <end position="115"/>
    </location>
</feature>
<keyword evidence="1" id="KW-0175">Coiled coil</keyword>